<keyword evidence="1" id="KW-1133">Transmembrane helix</keyword>
<sequence length="161" mass="17644">MRMPISSVLLTMSASPCRAGVVLTTDDGKGYLSKDNSTNTLTAVPLALVPTQPPTDLQNQPITVLTRAEHFMSDQSLLNTLIPIAAVAVFLLMVLCRIFCVTRYPAHPGGVLGSIIHYYPKMKMYSASPKGDLEDLQEISQRTGNNITSYVPADIFNQMWI</sequence>
<evidence type="ECO:0000313" key="3">
    <source>
        <dbReference type="EMBL" id="KAI1882662.1"/>
    </source>
</evidence>
<gene>
    <name evidence="3" type="ORF">AGOR_G00237190</name>
</gene>
<keyword evidence="2" id="KW-0732">Signal</keyword>
<keyword evidence="1" id="KW-0472">Membrane</keyword>
<reference evidence="3" key="1">
    <citation type="submission" date="2021-01" db="EMBL/GenBank/DDBJ databases">
        <authorList>
            <person name="Zahm M."/>
            <person name="Roques C."/>
            <person name="Cabau C."/>
            <person name="Klopp C."/>
            <person name="Donnadieu C."/>
            <person name="Jouanno E."/>
            <person name="Lampietro C."/>
            <person name="Louis A."/>
            <person name="Herpin A."/>
            <person name="Echchiki A."/>
            <person name="Berthelot C."/>
            <person name="Parey E."/>
            <person name="Roest-Crollius H."/>
            <person name="Braasch I."/>
            <person name="Postlethwait J."/>
            <person name="Bobe J."/>
            <person name="Montfort J."/>
            <person name="Bouchez O."/>
            <person name="Begum T."/>
            <person name="Mejri S."/>
            <person name="Adams A."/>
            <person name="Chen W.-J."/>
            <person name="Guiguen Y."/>
        </authorList>
    </citation>
    <scope>NUCLEOTIDE SEQUENCE</scope>
    <source>
        <tissue evidence="3">Blood</tissue>
    </source>
</reference>
<keyword evidence="1" id="KW-0812">Transmembrane</keyword>
<evidence type="ECO:0000256" key="2">
    <source>
        <dbReference type="SAM" id="SignalP"/>
    </source>
</evidence>
<keyword evidence="4" id="KW-1185">Reference proteome</keyword>
<feature type="transmembrane region" description="Helical" evidence="1">
    <location>
        <begin position="81"/>
        <end position="100"/>
    </location>
</feature>
<evidence type="ECO:0000313" key="4">
    <source>
        <dbReference type="Proteomes" id="UP000829720"/>
    </source>
</evidence>
<protein>
    <submittedName>
        <fullName evidence="3">Uncharacterized protein</fullName>
    </submittedName>
</protein>
<comment type="caution">
    <text evidence="3">The sequence shown here is derived from an EMBL/GenBank/DDBJ whole genome shotgun (WGS) entry which is preliminary data.</text>
</comment>
<evidence type="ECO:0000256" key="1">
    <source>
        <dbReference type="SAM" id="Phobius"/>
    </source>
</evidence>
<proteinExistence type="predicted"/>
<feature type="signal peptide" evidence="2">
    <location>
        <begin position="1"/>
        <end position="19"/>
    </location>
</feature>
<organism evidence="3 4">
    <name type="scientific">Albula goreensis</name>
    <dbReference type="NCBI Taxonomy" id="1534307"/>
    <lineage>
        <taxon>Eukaryota</taxon>
        <taxon>Metazoa</taxon>
        <taxon>Chordata</taxon>
        <taxon>Craniata</taxon>
        <taxon>Vertebrata</taxon>
        <taxon>Euteleostomi</taxon>
        <taxon>Actinopterygii</taxon>
        <taxon>Neopterygii</taxon>
        <taxon>Teleostei</taxon>
        <taxon>Albuliformes</taxon>
        <taxon>Albulidae</taxon>
        <taxon>Albula</taxon>
    </lineage>
</organism>
<name>A0A8T3CH51_9TELE</name>
<dbReference type="AlphaFoldDB" id="A0A8T3CH51"/>
<dbReference type="OrthoDB" id="8936769at2759"/>
<dbReference type="EMBL" id="JAERUA010000024">
    <property type="protein sequence ID" value="KAI1882662.1"/>
    <property type="molecule type" value="Genomic_DNA"/>
</dbReference>
<dbReference type="Proteomes" id="UP000829720">
    <property type="component" value="Unassembled WGS sequence"/>
</dbReference>
<feature type="chain" id="PRO_5035715649" evidence="2">
    <location>
        <begin position="20"/>
        <end position="161"/>
    </location>
</feature>
<accession>A0A8T3CH51</accession>